<name>A0A6J7QC65_9ZZZZ</name>
<evidence type="ECO:0000313" key="3">
    <source>
        <dbReference type="EMBL" id="CAB5011904.1"/>
    </source>
</evidence>
<protein>
    <submittedName>
        <fullName evidence="3">Unannotated protein</fullName>
    </submittedName>
</protein>
<accession>A0A6J7QC65</accession>
<dbReference type="AlphaFoldDB" id="A0A6J7QC65"/>
<reference evidence="3" key="1">
    <citation type="submission" date="2020-05" db="EMBL/GenBank/DDBJ databases">
        <authorList>
            <person name="Chiriac C."/>
            <person name="Salcher M."/>
            <person name="Ghai R."/>
            <person name="Kavagutti S V."/>
        </authorList>
    </citation>
    <scope>NUCLEOTIDE SEQUENCE</scope>
</reference>
<proteinExistence type="predicted"/>
<dbReference type="EMBL" id="CAFABD010000100">
    <property type="protein sequence ID" value="CAB4827323.1"/>
    <property type="molecule type" value="Genomic_DNA"/>
</dbReference>
<organism evidence="3">
    <name type="scientific">freshwater metagenome</name>
    <dbReference type="NCBI Taxonomy" id="449393"/>
    <lineage>
        <taxon>unclassified sequences</taxon>
        <taxon>metagenomes</taxon>
        <taxon>ecological metagenomes</taxon>
    </lineage>
</organism>
<gene>
    <name evidence="1" type="ORF">UFOPK1438_00050</name>
    <name evidence="2" type="ORF">UFOPK3166_00709</name>
    <name evidence="3" type="ORF">UFOPK4087_00483</name>
</gene>
<evidence type="ECO:0000313" key="1">
    <source>
        <dbReference type="EMBL" id="CAB4533454.1"/>
    </source>
</evidence>
<dbReference type="EMBL" id="CAFBPH010000079">
    <property type="protein sequence ID" value="CAB5011904.1"/>
    <property type="molecule type" value="Genomic_DNA"/>
</dbReference>
<sequence>MAPNPQEEFSKAIDRIHNEAKPVIDFSGTSSRREATLDEARQELAQSISRITHSLFSKKYGPLVGTVTESTVVAVLKDVENNVYRAKGDVTLVVQELLDRAMGSRKTT</sequence>
<dbReference type="EMBL" id="CAEZSM010000003">
    <property type="protein sequence ID" value="CAB4533454.1"/>
    <property type="molecule type" value="Genomic_DNA"/>
</dbReference>
<evidence type="ECO:0000313" key="2">
    <source>
        <dbReference type="EMBL" id="CAB4827323.1"/>
    </source>
</evidence>